<dbReference type="PANTHER" id="PTHR13812">
    <property type="entry name" value="KETIMINE REDUCTASE MU-CRYSTALLIN"/>
    <property type="match status" value="1"/>
</dbReference>
<comment type="caution">
    <text evidence="2">The sequence shown here is derived from an EMBL/GenBank/DDBJ whole genome shotgun (WGS) entry which is preliminary data.</text>
</comment>
<evidence type="ECO:0008006" key="4">
    <source>
        <dbReference type="Google" id="ProtNLM"/>
    </source>
</evidence>
<dbReference type="GO" id="GO:0005737">
    <property type="term" value="C:cytoplasm"/>
    <property type="evidence" value="ECO:0007669"/>
    <property type="project" value="TreeGrafter"/>
</dbReference>
<proteinExistence type="inferred from homology"/>
<dbReference type="PANTHER" id="PTHR13812:SF19">
    <property type="entry name" value="KETIMINE REDUCTASE MU-CRYSTALLIN"/>
    <property type="match status" value="1"/>
</dbReference>
<protein>
    <recommendedName>
        <fullName evidence="4">Ornithine cyclodeaminase</fullName>
    </recommendedName>
</protein>
<dbReference type="EMBL" id="JADCTT010000003">
    <property type="protein sequence ID" value="KAF9755717.1"/>
    <property type="molecule type" value="Genomic_DNA"/>
</dbReference>
<organism evidence="2 3">
    <name type="scientific">Bionectria ochroleuca</name>
    <name type="common">Gliocladium roseum</name>
    <dbReference type="NCBI Taxonomy" id="29856"/>
    <lineage>
        <taxon>Eukaryota</taxon>
        <taxon>Fungi</taxon>
        <taxon>Dikarya</taxon>
        <taxon>Ascomycota</taxon>
        <taxon>Pezizomycotina</taxon>
        <taxon>Sordariomycetes</taxon>
        <taxon>Hypocreomycetidae</taxon>
        <taxon>Hypocreales</taxon>
        <taxon>Bionectriaceae</taxon>
        <taxon>Clonostachys</taxon>
    </lineage>
</organism>
<comment type="similarity">
    <text evidence="1">Belongs to the ornithine cyclodeaminase/mu-crystallin family.</text>
</comment>
<reference evidence="2" key="1">
    <citation type="submission" date="2020-10" db="EMBL/GenBank/DDBJ databases">
        <title>High-Quality Genome Resource of Clonostachys rosea strain S41 by Oxford Nanopore Long-Read Sequencing.</title>
        <authorList>
            <person name="Wang H."/>
        </authorList>
    </citation>
    <scope>NUCLEOTIDE SEQUENCE</scope>
    <source>
        <strain evidence="2">S41</strain>
    </source>
</reference>
<dbReference type="Proteomes" id="UP000616885">
    <property type="component" value="Unassembled WGS sequence"/>
</dbReference>
<dbReference type="InterPro" id="IPR036291">
    <property type="entry name" value="NAD(P)-bd_dom_sf"/>
</dbReference>
<gene>
    <name evidence="2" type="ORF">IM811_011158</name>
</gene>
<dbReference type="InterPro" id="IPR023401">
    <property type="entry name" value="ODC_N"/>
</dbReference>
<dbReference type="Gene3D" id="3.30.1780.10">
    <property type="entry name" value="ornithine cyclodeaminase, domain 1"/>
    <property type="match status" value="1"/>
</dbReference>
<dbReference type="AlphaFoldDB" id="A0A8H7TSZ9"/>
<dbReference type="InterPro" id="IPR003462">
    <property type="entry name" value="ODC_Mu_crystall"/>
</dbReference>
<accession>A0A8H7TSZ9</accession>
<dbReference type="SUPFAM" id="SSF51735">
    <property type="entry name" value="NAD(P)-binding Rossmann-fold domains"/>
    <property type="match status" value="1"/>
</dbReference>
<sequence length="374" mass="40484">MTFTVLSDDNVKEIFQGLTLDNVYSLADALERALLDYSCANEQQYQPARSVVTRPSTGQVSLFMPATTPEFLGVKIVGIAPSKSPSTAPADDGKPPLPALQSALTICDELGRAIGILNAAELTAFRTSLGSMLLYRWRKQTENILVFGAGAQAVWHVRLAILLKGRDIRNITVVNRSSDRIYKLIESLKATGTLPDHITITAVETKDAQGDALEELVTAADAIFCTTPSTQPLWPASYLTSEKARQKTRFISAIGSYRLDMAEIDPELLRAVVDPAGPFASQVLNGQITVDSREGCTEEAGELVSAGIQHSQMLEAGMVRDQKNKGSSPELDRWLESGFVIYKSVGIGIMDIAIGKALMDLAKAKNIGFYAPSF</sequence>
<evidence type="ECO:0000313" key="3">
    <source>
        <dbReference type="Proteomes" id="UP000616885"/>
    </source>
</evidence>
<evidence type="ECO:0000256" key="1">
    <source>
        <dbReference type="ARBA" id="ARBA00008903"/>
    </source>
</evidence>
<dbReference type="Gene3D" id="3.40.50.720">
    <property type="entry name" value="NAD(P)-binding Rossmann-like Domain"/>
    <property type="match status" value="1"/>
</dbReference>
<dbReference type="Pfam" id="PF02423">
    <property type="entry name" value="OCD_Mu_crystall"/>
    <property type="match status" value="1"/>
</dbReference>
<evidence type="ECO:0000313" key="2">
    <source>
        <dbReference type="EMBL" id="KAF9755717.1"/>
    </source>
</evidence>
<name>A0A8H7TSZ9_BIOOC</name>